<dbReference type="InterPro" id="IPR034660">
    <property type="entry name" value="DinB/YfiT-like"/>
</dbReference>
<dbReference type="EMBL" id="JANIPJ010000018">
    <property type="protein sequence ID" value="MCR2806618.1"/>
    <property type="molecule type" value="Genomic_DNA"/>
</dbReference>
<dbReference type="Gene3D" id="1.20.120.450">
    <property type="entry name" value="dinb family like domain"/>
    <property type="match status" value="1"/>
</dbReference>
<accession>A0A9X2SCC6</accession>
<feature type="domain" description="DinB-like" evidence="1">
    <location>
        <begin position="32"/>
        <end position="162"/>
    </location>
</feature>
<dbReference type="InterPro" id="IPR024775">
    <property type="entry name" value="DinB-like"/>
</dbReference>
<name>A0A9X2SCC6_9BACL</name>
<dbReference type="SUPFAM" id="SSF109854">
    <property type="entry name" value="DinB/YfiT-like putative metalloenzymes"/>
    <property type="match status" value="1"/>
</dbReference>
<keyword evidence="3" id="KW-1185">Reference proteome</keyword>
<protein>
    <submittedName>
        <fullName evidence="2">DinB family protein</fullName>
    </submittedName>
</protein>
<gene>
    <name evidence="2" type="ORF">NQZ67_22300</name>
</gene>
<reference evidence="2" key="1">
    <citation type="submission" date="2022-08" db="EMBL/GenBank/DDBJ databases">
        <title>The genomic sequence of strain Paenibacillus sp. SCIV0701.</title>
        <authorList>
            <person name="Zhao H."/>
        </authorList>
    </citation>
    <scope>NUCLEOTIDE SEQUENCE</scope>
    <source>
        <strain evidence="2">SCIV0701</strain>
    </source>
</reference>
<comment type="caution">
    <text evidence="2">The sequence shown here is derived from an EMBL/GenBank/DDBJ whole genome shotgun (WGS) entry which is preliminary data.</text>
</comment>
<dbReference type="Proteomes" id="UP001141950">
    <property type="component" value="Unassembled WGS sequence"/>
</dbReference>
<evidence type="ECO:0000313" key="3">
    <source>
        <dbReference type="Proteomes" id="UP001141950"/>
    </source>
</evidence>
<organism evidence="2 3">
    <name type="scientific">Paenibacillus soyae</name>
    <dbReference type="NCBI Taxonomy" id="2969249"/>
    <lineage>
        <taxon>Bacteria</taxon>
        <taxon>Bacillati</taxon>
        <taxon>Bacillota</taxon>
        <taxon>Bacilli</taxon>
        <taxon>Bacillales</taxon>
        <taxon>Paenibacillaceae</taxon>
        <taxon>Paenibacillus</taxon>
    </lineage>
</organism>
<dbReference type="AlphaFoldDB" id="A0A9X2SCC6"/>
<dbReference type="RefSeq" id="WP_257450243.1">
    <property type="nucleotide sequence ID" value="NZ_JANIPJ010000018.1"/>
</dbReference>
<evidence type="ECO:0000259" key="1">
    <source>
        <dbReference type="Pfam" id="PF12867"/>
    </source>
</evidence>
<proteinExistence type="predicted"/>
<evidence type="ECO:0000313" key="2">
    <source>
        <dbReference type="EMBL" id="MCR2806618.1"/>
    </source>
</evidence>
<sequence>MFVAKPSEGQYPPPFIRYFEQVPEGDVIAMLEAQELEIAGLFGELTEEQSLLRYAEGKWSMKEALGHIMDTERIMTYRLLCAARSDQTPLPLHPDSFVYGTSFDRRPLGDIIAEFRTVRTASLALLRSLTEEELGNSGIVGGSRTKAAALAYFKLGHAQHHITIHKERYLPLL</sequence>
<dbReference type="Pfam" id="PF12867">
    <property type="entry name" value="DinB_2"/>
    <property type="match status" value="1"/>
</dbReference>